<dbReference type="AlphaFoldDB" id="A0A7J6WFM2"/>
<name>A0A7J6WFM2_THATH</name>
<feature type="region of interest" description="Disordered" evidence="1">
    <location>
        <begin position="86"/>
        <end position="114"/>
    </location>
</feature>
<keyword evidence="3" id="KW-1185">Reference proteome</keyword>
<dbReference type="EMBL" id="JABWDY010018150">
    <property type="protein sequence ID" value="KAF5194882.1"/>
    <property type="molecule type" value="Genomic_DNA"/>
</dbReference>
<protein>
    <submittedName>
        <fullName evidence="2">Uncharacterized protein</fullName>
    </submittedName>
</protein>
<evidence type="ECO:0000313" key="2">
    <source>
        <dbReference type="EMBL" id="KAF5194882.1"/>
    </source>
</evidence>
<dbReference type="OrthoDB" id="1974338at2759"/>
<evidence type="ECO:0000256" key="1">
    <source>
        <dbReference type="SAM" id="MobiDB-lite"/>
    </source>
</evidence>
<organism evidence="2 3">
    <name type="scientific">Thalictrum thalictroides</name>
    <name type="common">Rue-anemone</name>
    <name type="synonym">Anemone thalictroides</name>
    <dbReference type="NCBI Taxonomy" id="46969"/>
    <lineage>
        <taxon>Eukaryota</taxon>
        <taxon>Viridiplantae</taxon>
        <taxon>Streptophyta</taxon>
        <taxon>Embryophyta</taxon>
        <taxon>Tracheophyta</taxon>
        <taxon>Spermatophyta</taxon>
        <taxon>Magnoliopsida</taxon>
        <taxon>Ranunculales</taxon>
        <taxon>Ranunculaceae</taxon>
        <taxon>Thalictroideae</taxon>
        <taxon>Thalictrum</taxon>
    </lineage>
</organism>
<feature type="compositionally biased region" description="Basic and acidic residues" evidence="1">
    <location>
        <begin position="86"/>
        <end position="105"/>
    </location>
</feature>
<sequence>MSHQGEHSEDYNKFGHSSNMVCEDDTGYEQAGILLDEPTCDNNIMMDESKEPWLEDLYCMDLHEGYDFREFEQLADYKDCDFSLFNKDDPPMPSNHGDDKNDKNKGVGGSPPKN</sequence>
<proteinExistence type="predicted"/>
<dbReference type="Proteomes" id="UP000554482">
    <property type="component" value="Unassembled WGS sequence"/>
</dbReference>
<evidence type="ECO:0000313" key="3">
    <source>
        <dbReference type="Proteomes" id="UP000554482"/>
    </source>
</evidence>
<accession>A0A7J6WFM2</accession>
<comment type="caution">
    <text evidence="2">The sequence shown here is derived from an EMBL/GenBank/DDBJ whole genome shotgun (WGS) entry which is preliminary data.</text>
</comment>
<reference evidence="2 3" key="1">
    <citation type="submission" date="2020-06" db="EMBL/GenBank/DDBJ databases">
        <title>Transcriptomic and genomic resources for Thalictrum thalictroides and T. hernandezii: Facilitating candidate gene discovery in an emerging model plant lineage.</title>
        <authorList>
            <person name="Arias T."/>
            <person name="Riano-Pachon D.M."/>
            <person name="Di Stilio V.S."/>
        </authorList>
    </citation>
    <scope>NUCLEOTIDE SEQUENCE [LARGE SCALE GENOMIC DNA]</scope>
    <source>
        <strain evidence="3">cv. WT478/WT964</strain>
        <tissue evidence="2">Leaves</tissue>
    </source>
</reference>
<gene>
    <name evidence="2" type="ORF">FRX31_015532</name>
</gene>